<evidence type="ECO:0000256" key="1">
    <source>
        <dbReference type="SAM" id="MobiDB-lite"/>
    </source>
</evidence>
<accession>A0A7J8JN79</accession>
<dbReference type="EMBL" id="JACASE010000002">
    <property type="protein sequence ID" value="KAF6497739.1"/>
    <property type="molecule type" value="Genomic_DNA"/>
</dbReference>
<dbReference type="Proteomes" id="UP000593571">
    <property type="component" value="Unassembled WGS sequence"/>
</dbReference>
<name>A0A7J8JN79_ROUAE</name>
<dbReference type="AlphaFoldDB" id="A0A7J8JN79"/>
<comment type="caution">
    <text evidence="2">The sequence shown here is derived from an EMBL/GenBank/DDBJ whole genome shotgun (WGS) entry which is preliminary data.</text>
</comment>
<feature type="region of interest" description="Disordered" evidence="1">
    <location>
        <begin position="1"/>
        <end position="25"/>
    </location>
</feature>
<evidence type="ECO:0000313" key="3">
    <source>
        <dbReference type="Proteomes" id="UP000593571"/>
    </source>
</evidence>
<keyword evidence="3" id="KW-1185">Reference proteome</keyword>
<evidence type="ECO:0000313" key="2">
    <source>
        <dbReference type="EMBL" id="KAF6497739.1"/>
    </source>
</evidence>
<gene>
    <name evidence="2" type="ORF">HJG63_017739</name>
</gene>
<sequence>MRRSHPHPIQLRSVGSQDTQAPLPLPPVLQNPSSHSWASLHGPLSWGLCCLMALQHILVLASLLCASHLLLLRSLSRGRLSYSPAQILASNLFSCGCLLSRLHPLSSLSLL</sequence>
<proteinExistence type="predicted"/>
<protein>
    <submittedName>
        <fullName evidence="2">Uncharacterized protein</fullName>
    </submittedName>
</protein>
<organism evidence="2 3">
    <name type="scientific">Rousettus aegyptiacus</name>
    <name type="common">Egyptian fruit bat</name>
    <name type="synonym">Pteropus aegyptiacus</name>
    <dbReference type="NCBI Taxonomy" id="9407"/>
    <lineage>
        <taxon>Eukaryota</taxon>
        <taxon>Metazoa</taxon>
        <taxon>Chordata</taxon>
        <taxon>Craniata</taxon>
        <taxon>Vertebrata</taxon>
        <taxon>Euteleostomi</taxon>
        <taxon>Mammalia</taxon>
        <taxon>Eutheria</taxon>
        <taxon>Laurasiatheria</taxon>
        <taxon>Chiroptera</taxon>
        <taxon>Yinpterochiroptera</taxon>
        <taxon>Pteropodoidea</taxon>
        <taxon>Pteropodidae</taxon>
        <taxon>Rousettinae</taxon>
        <taxon>Rousettus</taxon>
    </lineage>
</organism>
<reference evidence="2 3" key="1">
    <citation type="journal article" date="2020" name="Nature">
        <title>Six reference-quality genomes reveal evolution of bat adaptations.</title>
        <authorList>
            <person name="Jebb D."/>
            <person name="Huang Z."/>
            <person name="Pippel M."/>
            <person name="Hughes G.M."/>
            <person name="Lavrichenko K."/>
            <person name="Devanna P."/>
            <person name="Winkler S."/>
            <person name="Jermiin L.S."/>
            <person name="Skirmuntt E.C."/>
            <person name="Katzourakis A."/>
            <person name="Burkitt-Gray L."/>
            <person name="Ray D.A."/>
            <person name="Sullivan K.A.M."/>
            <person name="Roscito J.G."/>
            <person name="Kirilenko B.M."/>
            <person name="Davalos L.M."/>
            <person name="Corthals A.P."/>
            <person name="Power M.L."/>
            <person name="Jones G."/>
            <person name="Ransome R.D."/>
            <person name="Dechmann D.K.N."/>
            <person name="Locatelli A.G."/>
            <person name="Puechmaille S.J."/>
            <person name="Fedrigo O."/>
            <person name="Jarvis E.D."/>
            <person name="Hiller M."/>
            <person name="Vernes S.C."/>
            <person name="Myers E.W."/>
            <person name="Teeling E.C."/>
        </authorList>
    </citation>
    <scope>NUCLEOTIDE SEQUENCE [LARGE SCALE GENOMIC DNA]</scope>
    <source>
        <strain evidence="2">MRouAeg1</strain>
        <tissue evidence="2">Muscle</tissue>
    </source>
</reference>